<evidence type="ECO:0000256" key="5">
    <source>
        <dbReference type="ARBA" id="ARBA00022764"/>
    </source>
</evidence>
<dbReference type="Gene3D" id="3.40.190.10">
    <property type="entry name" value="Periplasmic binding protein-like II"/>
    <property type="match status" value="2"/>
</dbReference>
<evidence type="ECO:0000256" key="3">
    <source>
        <dbReference type="ARBA" id="ARBA00022448"/>
    </source>
</evidence>
<dbReference type="Proteomes" id="UP000237423">
    <property type="component" value="Unassembled WGS sequence"/>
</dbReference>
<keyword evidence="5" id="KW-0574">Periplasm</keyword>
<protein>
    <submittedName>
        <fullName evidence="7">ABC transporter permease</fullName>
    </submittedName>
    <submittedName>
        <fullName evidence="8">Sulfate ABC transporter substrate-binding protein</fullName>
    </submittedName>
</protein>
<feature type="chain" id="PRO_5036313120" evidence="6">
    <location>
        <begin position="24"/>
        <end position="341"/>
    </location>
</feature>
<dbReference type="GO" id="GO:0140104">
    <property type="term" value="F:molecular carrier activity"/>
    <property type="evidence" value="ECO:0007669"/>
    <property type="project" value="InterPro"/>
</dbReference>
<dbReference type="NCBIfam" id="NF008106">
    <property type="entry name" value="PRK10852.1"/>
    <property type="match status" value="1"/>
</dbReference>
<dbReference type="OrthoDB" id="9802127at2"/>
<dbReference type="GO" id="GO:1902358">
    <property type="term" value="P:sulfate transmembrane transport"/>
    <property type="evidence" value="ECO:0007669"/>
    <property type="project" value="InterPro"/>
</dbReference>
<comment type="similarity">
    <text evidence="2">Belongs to the prokaryotic sulfate-binding protein family.</text>
</comment>
<evidence type="ECO:0000256" key="4">
    <source>
        <dbReference type="ARBA" id="ARBA00022729"/>
    </source>
</evidence>
<evidence type="ECO:0000313" key="9">
    <source>
        <dbReference type="Proteomes" id="UP000197019"/>
    </source>
</evidence>
<comment type="subcellular location">
    <subcellularLocation>
        <location evidence="1">Periplasm</location>
    </subcellularLocation>
</comment>
<evidence type="ECO:0000313" key="8">
    <source>
        <dbReference type="EMBL" id="POZ51947.1"/>
    </source>
</evidence>
<dbReference type="EMBL" id="PGFZ01000004">
    <property type="protein sequence ID" value="POZ51947.1"/>
    <property type="molecule type" value="Genomic_DNA"/>
</dbReference>
<sequence>MTFTTKLTIAIFAGLFAANAATADQTLLNVSYDPTRELFQDFNKAFISYWKTKSGETVKIEQSHGGSGKQARSVIEGREADVLTLAITYDIDKVAEKAKLLPNGWQTKLPNNSIPYTSTVVFLVRKDNPKGIKDWDDLVKADVTVVTPNPKTSGVARYNYLAAWAFAEKKYGGKEAAKHFLKELYKNVPILDSGSRAATTTFLQRGVGDVLLTWENEAFLAVKELGEGQVEIVAPSTSILAELPVAVVDSIAKKHGTEEAATAYLQYLYTPIGQKLAAKHYFRPISPQYADAADLNRFSKMKLFTVKEGFGSWEQAQKEHFDDNGIFDQLYVPSFLKWSGS</sequence>
<feature type="signal peptide" evidence="6">
    <location>
        <begin position="1"/>
        <end position="23"/>
    </location>
</feature>
<keyword evidence="3" id="KW-0813">Transport</keyword>
<evidence type="ECO:0000313" key="7">
    <source>
        <dbReference type="EMBL" id="ASF47389.1"/>
    </source>
</evidence>
<dbReference type="EMBL" id="CP022129">
    <property type="protein sequence ID" value="ASF47389.1"/>
    <property type="molecule type" value="Genomic_DNA"/>
</dbReference>
<dbReference type="KEGG" id="mpsy:CEK71_15690"/>
<name>A0A1Z4C1K2_9GAMM</name>
<dbReference type="PROSITE" id="PS00757">
    <property type="entry name" value="PROK_SULFATE_BIND_2"/>
    <property type="match status" value="1"/>
</dbReference>
<dbReference type="AlphaFoldDB" id="A0A1Z4C1K2"/>
<accession>A0A1Z4C1K2</accession>
<evidence type="ECO:0000256" key="6">
    <source>
        <dbReference type="SAM" id="SignalP"/>
    </source>
</evidence>
<dbReference type="Pfam" id="PF13531">
    <property type="entry name" value="SBP_bac_11"/>
    <property type="match status" value="1"/>
</dbReference>
<reference evidence="7 9" key="1">
    <citation type="submission" date="2017-06" db="EMBL/GenBank/DDBJ databases">
        <title>Genome Sequencing of the methanotroph Methylovulum psychrotolerants str. HV10-M2 isolated from a high-altitude environment.</title>
        <authorList>
            <person name="Mateos-Rivera A."/>
        </authorList>
    </citation>
    <scope>NUCLEOTIDE SEQUENCE [LARGE SCALE GENOMIC DNA]</scope>
    <source>
        <strain evidence="7 9">HV10_M2</strain>
    </source>
</reference>
<dbReference type="NCBIfam" id="TIGR00971">
    <property type="entry name" value="3a0106s03"/>
    <property type="match status" value="1"/>
</dbReference>
<dbReference type="RefSeq" id="WP_088620261.1">
    <property type="nucleotide sequence ID" value="NZ_CP022129.1"/>
</dbReference>
<dbReference type="SUPFAM" id="SSF53850">
    <property type="entry name" value="Periplasmic binding protein-like II"/>
    <property type="match status" value="1"/>
</dbReference>
<evidence type="ECO:0000256" key="1">
    <source>
        <dbReference type="ARBA" id="ARBA00004418"/>
    </source>
</evidence>
<proteinExistence type="inferred from homology"/>
<dbReference type="GO" id="GO:0042597">
    <property type="term" value="C:periplasmic space"/>
    <property type="evidence" value="ECO:0007669"/>
    <property type="project" value="UniProtKB-SubCell"/>
</dbReference>
<keyword evidence="9" id="KW-1185">Reference proteome</keyword>
<dbReference type="Proteomes" id="UP000197019">
    <property type="component" value="Chromosome"/>
</dbReference>
<gene>
    <name evidence="8" type="ORF">AADEFJLK_02167</name>
    <name evidence="7" type="ORF">CEK71_15690</name>
</gene>
<keyword evidence="4 6" id="KW-0732">Signal</keyword>
<dbReference type="PANTHER" id="PTHR30368">
    <property type="entry name" value="SULFATE-BINDING PROTEIN"/>
    <property type="match status" value="1"/>
</dbReference>
<organism evidence="7 9">
    <name type="scientific">Methylovulum psychrotolerans</name>
    <dbReference type="NCBI Taxonomy" id="1704499"/>
    <lineage>
        <taxon>Bacteria</taxon>
        <taxon>Pseudomonadati</taxon>
        <taxon>Pseudomonadota</taxon>
        <taxon>Gammaproteobacteria</taxon>
        <taxon>Methylococcales</taxon>
        <taxon>Methylococcaceae</taxon>
        <taxon>Methylovulum</taxon>
    </lineage>
</organism>
<evidence type="ECO:0000256" key="2">
    <source>
        <dbReference type="ARBA" id="ARBA00006099"/>
    </source>
</evidence>
<dbReference type="InterPro" id="IPR034408">
    <property type="entry name" value="Sulphate/thiosulphate_BS"/>
</dbReference>
<reference evidence="8 10" key="2">
    <citation type="submission" date="2017-11" db="EMBL/GenBank/DDBJ databases">
        <title>Draft Genome Sequence of Methylobacter psychrotolerans Sph1T, an Obligate Methanotroph from Low-Temperature Environments.</title>
        <authorList>
            <person name="Oshkin I.Y."/>
            <person name="Miroshnikov K."/>
            <person name="Belova S.E."/>
            <person name="Korzhenkov A."/>
            <person name="Toshchakov S.V."/>
            <person name="Dedysh S.N."/>
        </authorList>
    </citation>
    <scope>NUCLEOTIDE SEQUENCE [LARGE SCALE GENOMIC DNA]</scope>
    <source>
        <strain evidence="8 10">Sph1</strain>
    </source>
</reference>
<dbReference type="PANTHER" id="PTHR30368:SF2">
    <property type="entry name" value="SULFATE-BINDING PROTEIN"/>
    <property type="match status" value="1"/>
</dbReference>
<dbReference type="NCBIfam" id="NF008022">
    <property type="entry name" value="PRK10752.1"/>
    <property type="match status" value="1"/>
</dbReference>
<dbReference type="InterPro" id="IPR005669">
    <property type="entry name" value="Thiosulph/SO4-bd"/>
</dbReference>
<evidence type="ECO:0000313" key="10">
    <source>
        <dbReference type="Proteomes" id="UP000237423"/>
    </source>
</evidence>
<dbReference type="GO" id="GO:1901681">
    <property type="term" value="F:sulfur compound binding"/>
    <property type="evidence" value="ECO:0007669"/>
    <property type="project" value="InterPro"/>
</dbReference>
<dbReference type="CDD" id="cd01005">
    <property type="entry name" value="PBP2_CysP"/>
    <property type="match status" value="1"/>
</dbReference>